<dbReference type="Proteomes" id="UP000655225">
    <property type="component" value="Unassembled WGS sequence"/>
</dbReference>
<evidence type="ECO:0000256" key="3">
    <source>
        <dbReference type="ARBA" id="ARBA00022679"/>
    </source>
</evidence>
<reference evidence="9 10" key="1">
    <citation type="submission" date="2020-04" db="EMBL/GenBank/DDBJ databases">
        <title>Plant Genome Project.</title>
        <authorList>
            <person name="Zhang R.-G."/>
        </authorList>
    </citation>
    <scope>NUCLEOTIDE SEQUENCE [LARGE SCALE GENOMIC DNA]</scope>
    <source>
        <strain evidence="9">YNK0</strain>
        <tissue evidence="9">Leaf</tissue>
    </source>
</reference>
<keyword evidence="4 8" id="KW-0812">Transmembrane</keyword>
<evidence type="ECO:0008006" key="11">
    <source>
        <dbReference type="Google" id="ProtNLM"/>
    </source>
</evidence>
<keyword evidence="2" id="KW-0328">Glycosyltransferase</keyword>
<evidence type="ECO:0000256" key="5">
    <source>
        <dbReference type="ARBA" id="ARBA00022989"/>
    </source>
</evidence>
<gene>
    <name evidence="9" type="ORF">HHK36_026866</name>
</gene>
<feature type="transmembrane region" description="Helical" evidence="8">
    <location>
        <begin position="323"/>
        <end position="341"/>
    </location>
</feature>
<evidence type="ECO:0000256" key="4">
    <source>
        <dbReference type="ARBA" id="ARBA00022692"/>
    </source>
</evidence>
<evidence type="ECO:0000313" key="9">
    <source>
        <dbReference type="EMBL" id="KAF8388200.1"/>
    </source>
</evidence>
<dbReference type="GO" id="GO:0016760">
    <property type="term" value="F:cellulose synthase (UDP-forming) activity"/>
    <property type="evidence" value="ECO:0007669"/>
    <property type="project" value="InterPro"/>
</dbReference>
<organism evidence="9 10">
    <name type="scientific">Tetracentron sinense</name>
    <name type="common">Spur-leaf</name>
    <dbReference type="NCBI Taxonomy" id="13715"/>
    <lineage>
        <taxon>Eukaryota</taxon>
        <taxon>Viridiplantae</taxon>
        <taxon>Streptophyta</taxon>
        <taxon>Embryophyta</taxon>
        <taxon>Tracheophyta</taxon>
        <taxon>Spermatophyta</taxon>
        <taxon>Magnoliopsida</taxon>
        <taxon>Trochodendrales</taxon>
        <taxon>Trochodendraceae</taxon>
        <taxon>Tetracentron</taxon>
    </lineage>
</organism>
<evidence type="ECO:0000256" key="8">
    <source>
        <dbReference type="SAM" id="Phobius"/>
    </source>
</evidence>
<keyword evidence="3" id="KW-0808">Transferase</keyword>
<dbReference type="EMBL" id="JABCRI010000020">
    <property type="protein sequence ID" value="KAF8388200.1"/>
    <property type="molecule type" value="Genomic_DNA"/>
</dbReference>
<dbReference type="AlphaFoldDB" id="A0A834YKE4"/>
<feature type="transmembrane region" description="Helical" evidence="8">
    <location>
        <begin position="285"/>
        <end position="303"/>
    </location>
</feature>
<evidence type="ECO:0000313" key="10">
    <source>
        <dbReference type="Proteomes" id="UP000655225"/>
    </source>
</evidence>
<evidence type="ECO:0000256" key="2">
    <source>
        <dbReference type="ARBA" id="ARBA00022676"/>
    </source>
</evidence>
<proteinExistence type="predicted"/>
<dbReference type="Pfam" id="PF03552">
    <property type="entry name" value="Cellulose_synt"/>
    <property type="match status" value="2"/>
</dbReference>
<feature type="transmembrane region" description="Helical" evidence="8">
    <location>
        <begin position="12"/>
        <end position="35"/>
    </location>
</feature>
<name>A0A834YKE4_TETSI</name>
<sequence>MSRKKTLYVLGHYSHFLAIYINLYFSSGFSSLLLLQIRVSGIISNSPYILVLDCDMYCNDPTSAKQAMCFHLDPKISPSLAFVQFPQMFYNVSKNDIYDGQARSASTTKWQGMDGLSGPLLSGTGYYLKRLAIYGSPKQEDAFLLQPEKCFGSSNKFISSLRKSYKHNAMENGQSSDALLQEAHLLASCAFETDTQWGQEASYIGFSYNCLLESTFSGYHLHCKGWKSAYCYPSRPSFLGCATIDMKDALVQLVKWSSGLFQVGLSRFSPLTYGMSRMSILQSMCYGYFTLVPLFSIACLLYATVPQLCLLNSIPLYPKVSNPWFVVFSTVYISSLCQHLFEVLSSGGSVRTFWNEQRIWKIKLVTAGLFGCLEIFMKWSGIQKVNFRLTNKAVDKKKLEKYKNDKFDFQGAAVFMIPLSTLVLLNAVCFIGGVRKVTIGGTYDEMFGQLFLSFFILVLSYPIIEGMVK</sequence>
<keyword evidence="6 8" id="KW-0472">Membrane</keyword>
<protein>
    <recommendedName>
        <fullName evidence="11">Cellulose synthase-like protein G2</fullName>
    </recommendedName>
</protein>
<dbReference type="InterPro" id="IPR029044">
    <property type="entry name" value="Nucleotide-diphossugar_trans"/>
</dbReference>
<feature type="transmembrane region" description="Helical" evidence="8">
    <location>
        <begin position="362"/>
        <end position="382"/>
    </location>
</feature>
<dbReference type="GO" id="GO:0012505">
    <property type="term" value="C:endomembrane system"/>
    <property type="evidence" value="ECO:0007669"/>
    <property type="project" value="UniProtKB-SubCell"/>
</dbReference>
<accession>A0A834YKE4</accession>
<dbReference type="PANTHER" id="PTHR13301">
    <property type="entry name" value="X-BOX TRANSCRIPTION FACTOR-RELATED"/>
    <property type="match status" value="1"/>
</dbReference>
<dbReference type="Gene3D" id="3.90.550.10">
    <property type="entry name" value="Spore Coat Polysaccharide Biosynthesis Protein SpsA, Chain A"/>
    <property type="match status" value="1"/>
</dbReference>
<feature type="transmembrane region" description="Helical" evidence="8">
    <location>
        <begin position="446"/>
        <end position="464"/>
    </location>
</feature>
<dbReference type="GO" id="GO:0016020">
    <property type="term" value="C:membrane"/>
    <property type="evidence" value="ECO:0007669"/>
    <property type="project" value="InterPro"/>
</dbReference>
<comment type="subcellular location">
    <subcellularLocation>
        <location evidence="1">Endomembrane system</location>
        <topology evidence="1">Multi-pass membrane protein</topology>
    </subcellularLocation>
</comment>
<dbReference type="InterPro" id="IPR005150">
    <property type="entry name" value="Cellulose_synth"/>
</dbReference>
<keyword evidence="10" id="KW-1185">Reference proteome</keyword>
<evidence type="ECO:0000256" key="6">
    <source>
        <dbReference type="ARBA" id="ARBA00023136"/>
    </source>
</evidence>
<keyword evidence="7" id="KW-0961">Cell wall biogenesis/degradation</keyword>
<comment type="caution">
    <text evidence="9">The sequence shown here is derived from an EMBL/GenBank/DDBJ whole genome shotgun (WGS) entry which is preliminary data.</text>
</comment>
<evidence type="ECO:0000256" key="1">
    <source>
        <dbReference type="ARBA" id="ARBA00004127"/>
    </source>
</evidence>
<dbReference type="GO" id="GO:0071555">
    <property type="term" value="P:cell wall organization"/>
    <property type="evidence" value="ECO:0007669"/>
    <property type="project" value="UniProtKB-KW"/>
</dbReference>
<dbReference type="GO" id="GO:0030244">
    <property type="term" value="P:cellulose biosynthetic process"/>
    <property type="evidence" value="ECO:0007669"/>
    <property type="project" value="InterPro"/>
</dbReference>
<feature type="transmembrane region" description="Helical" evidence="8">
    <location>
        <begin position="412"/>
        <end position="434"/>
    </location>
</feature>
<evidence type="ECO:0000256" key="7">
    <source>
        <dbReference type="ARBA" id="ARBA00023316"/>
    </source>
</evidence>
<keyword evidence="5 8" id="KW-1133">Transmembrane helix</keyword>
<dbReference type="OrthoDB" id="72851at2759"/>